<feature type="binding site" evidence="6">
    <location>
        <position position="308"/>
    </location>
    <ligand>
        <name>substrate</name>
    </ligand>
</feature>
<keyword evidence="5 6" id="KW-0665">Pyrimidine biosynthesis</keyword>
<dbReference type="EC" id="3.5.2.3" evidence="6"/>
<dbReference type="UniPathway" id="UPA00070">
    <property type="reaction ID" value="UER00117"/>
</dbReference>
<comment type="caution">
    <text evidence="6">Lacks conserved residue(s) required for the propagation of feature annotation.</text>
</comment>
<evidence type="ECO:0000256" key="1">
    <source>
        <dbReference type="ARBA" id="ARBA00002368"/>
    </source>
</evidence>
<keyword evidence="4 6" id="KW-0378">Hydrolase</keyword>
<evidence type="ECO:0000256" key="4">
    <source>
        <dbReference type="ARBA" id="ARBA00022801"/>
    </source>
</evidence>
<name>A0A1M5QW24_9FIRM</name>
<feature type="binding site" evidence="6">
    <location>
        <position position="304"/>
    </location>
    <ligand>
        <name>Zn(2+)</name>
        <dbReference type="ChEBI" id="CHEBI:29105"/>
        <label>1</label>
    </ligand>
</feature>
<keyword evidence="9" id="KW-1185">Reference proteome</keyword>
<dbReference type="NCBIfam" id="NF006839">
    <property type="entry name" value="PRK09357.1-4"/>
    <property type="match status" value="1"/>
</dbReference>
<dbReference type="EMBL" id="FQXI01000003">
    <property type="protein sequence ID" value="SHH17743.1"/>
    <property type="molecule type" value="Genomic_DNA"/>
</dbReference>
<dbReference type="CDD" id="cd01317">
    <property type="entry name" value="DHOase_IIa"/>
    <property type="match status" value="1"/>
</dbReference>
<dbReference type="GO" id="GO:0004151">
    <property type="term" value="F:dihydroorotase activity"/>
    <property type="evidence" value="ECO:0007669"/>
    <property type="project" value="UniProtKB-UniRule"/>
</dbReference>
<keyword evidence="3 6" id="KW-0479">Metal-binding</keyword>
<organism evidence="8 9">
    <name type="scientific">Anaerosphaera aminiphila DSM 21120</name>
    <dbReference type="NCBI Taxonomy" id="1120995"/>
    <lineage>
        <taxon>Bacteria</taxon>
        <taxon>Bacillati</taxon>
        <taxon>Bacillota</taxon>
        <taxon>Tissierellia</taxon>
        <taxon>Tissierellales</taxon>
        <taxon>Peptoniphilaceae</taxon>
        <taxon>Anaerosphaera</taxon>
    </lineage>
</organism>
<evidence type="ECO:0000256" key="6">
    <source>
        <dbReference type="HAMAP-Rule" id="MF_00220"/>
    </source>
</evidence>
<comment type="cofactor">
    <cofactor evidence="6">
        <name>Zn(2+)</name>
        <dbReference type="ChEBI" id="CHEBI:29105"/>
    </cofactor>
    <text evidence="6">Binds 2 Zn(2+) ions per subunit.</text>
</comment>
<dbReference type="Gene3D" id="3.20.20.140">
    <property type="entry name" value="Metal-dependent hydrolases"/>
    <property type="match status" value="1"/>
</dbReference>
<dbReference type="RefSeq" id="WP_073183883.1">
    <property type="nucleotide sequence ID" value="NZ_FQXI01000003.1"/>
</dbReference>
<evidence type="ECO:0000259" key="7">
    <source>
        <dbReference type="Pfam" id="PF01979"/>
    </source>
</evidence>
<comment type="catalytic activity">
    <reaction evidence="6">
        <text>(S)-dihydroorotate + H2O = N-carbamoyl-L-aspartate + H(+)</text>
        <dbReference type="Rhea" id="RHEA:24296"/>
        <dbReference type="ChEBI" id="CHEBI:15377"/>
        <dbReference type="ChEBI" id="CHEBI:15378"/>
        <dbReference type="ChEBI" id="CHEBI:30864"/>
        <dbReference type="ChEBI" id="CHEBI:32814"/>
        <dbReference type="EC" id="3.5.2.3"/>
    </reaction>
</comment>
<dbReference type="InterPro" id="IPR032466">
    <property type="entry name" value="Metal_Hydrolase"/>
</dbReference>
<keyword evidence="6" id="KW-0862">Zinc</keyword>
<dbReference type="Gene3D" id="2.30.40.10">
    <property type="entry name" value="Urease, subunit C, domain 1"/>
    <property type="match status" value="1"/>
</dbReference>
<dbReference type="Proteomes" id="UP000184032">
    <property type="component" value="Unassembled WGS sequence"/>
</dbReference>
<feature type="binding site" evidence="6">
    <location>
        <begin position="62"/>
        <end position="64"/>
    </location>
    <ligand>
        <name>substrate</name>
    </ligand>
</feature>
<feature type="binding site" evidence="6">
    <location>
        <position position="151"/>
    </location>
    <ligand>
        <name>Zn(2+)</name>
        <dbReference type="ChEBI" id="CHEBI:29105"/>
        <label>2</label>
    </ligand>
</feature>
<dbReference type="InterPro" id="IPR011059">
    <property type="entry name" value="Metal-dep_hydrolase_composite"/>
</dbReference>
<feature type="binding site" evidence="6">
    <location>
        <position position="231"/>
    </location>
    <ligand>
        <name>Zn(2+)</name>
        <dbReference type="ChEBI" id="CHEBI:29105"/>
        <label>2</label>
    </ligand>
</feature>
<feature type="binding site" evidence="6">
    <location>
        <position position="178"/>
    </location>
    <ligand>
        <name>Zn(2+)</name>
        <dbReference type="ChEBI" id="CHEBI:29105"/>
        <label>2</label>
    </ligand>
</feature>
<accession>A0A1M5QW24</accession>
<gene>
    <name evidence="6" type="primary">pyrC</name>
    <name evidence="8" type="ORF">SAMN02745245_00747</name>
</gene>
<dbReference type="SUPFAM" id="SSF51556">
    <property type="entry name" value="Metallo-dependent hydrolases"/>
    <property type="match status" value="1"/>
</dbReference>
<sequence length="424" mass="46270">MILIKGGRVVDPKSGLDEMRDIVLEGEEIKYIGRFQETEEYEKVIDAEGMIIAPGLIDAHVHFRDPGFTYKEDIETGAKSAARGGFTTVVCMANTNPVIDNTETLKYVLEKGESTPINIKAVGTVSKNLEGRELTDMKSLFEGGAVGFSDDGIPLMNAEFLHEAMLSVKKLNVPISLHEEDISLIGRQGINNGIVSNKLGFKGAPSVSESSIIARDTMLALDTKAKVHIQHLSAAESVEVIRLAKQMGAKLTAEVTPQHFSLTEYAVLENGTLAKVNPPLRTLKDKYALIEGLKDGTIDIIVTDHAPHSDEEKARSMKDALSGMIGLETSLALGITNLVRKGHLTMMELLEKMTIAPAKLYDFNSGYLSEGGKADLVIFDDEEQWEVRDFSSKSSNSPFIGNTLFGKVKYTICNGEIVYSDTLV</sequence>
<feature type="binding site" evidence="6">
    <location>
        <position position="151"/>
    </location>
    <ligand>
        <name>Zn(2+)</name>
        <dbReference type="ChEBI" id="CHEBI:29105"/>
        <label>1</label>
    </ligand>
</feature>
<feature type="binding site" evidence="6">
    <location>
        <position position="94"/>
    </location>
    <ligand>
        <name>substrate</name>
    </ligand>
</feature>
<evidence type="ECO:0000313" key="9">
    <source>
        <dbReference type="Proteomes" id="UP000184032"/>
    </source>
</evidence>
<dbReference type="InterPro" id="IPR004722">
    <property type="entry name" value="DHOase"/>
</dbReference>
<feature type="binding site" evidence="6">
    <location>
        <position position="62"/>
    </location>
    <ligand>
        <name>Zn(2+)</name>
        <dbReference type="ChEBI" id="CHEBI:29105"/>
        <label>1</label>
    </ligand>
</feature>
<dbReference type="STRING" id="1120995.SAMN02745245_00747"/>
<evidence type="ECO:0000256" key="3">
    <source>
        <dbReference type="ARBA" id="ARBA00022723"/>
    </source>
</evidence>
<dbReference type="SUPFAM" id="SSF51338">
    <property type="entry name" value="Composite domain of metallo-dependent hydrolases"/>
    <property type="match status" value="1"/>
</dbReference>
<dbReference type="InterPro" id="IPR002195">
    <property type="entry name" value="Dihydroorotase_CS"/>
</dbReference>
<dbReference type="GO" id="GO:0004038">
    <property type="term" value="F:allantoinase activity"/>
    <property type="evidence" value="ECO:0007669"/>
    <property type="project" value="TreeGrafter"/>
</dbReference>
<evidence type="ECO:0000256" key="2">
    <source>
        <dbReference type="ARBA" id="ARBA00010286"/>
    </source>
</evidence>
<comment type="function">
    <text evidence="1 6">Catalyzes the reversible cyclization of carbamoyl aspartate to dihydroorotate.</text>
</comment>
<feature type="binding site" evidence="6">
    <location>
        <position position="60"/>
    </location>
    <ligand>
        <name>Zn(2+)</name>
        <dbReference type="ChEBI" id="CHEBI:29105"/>
        <label>1</label>
    </ligand>
</feature>
<dbReference type="PANTHER" id="PTHR43668:SF2">
    <property type="entry name" value="ALLANTOINASE"/>
    <property type="match status" value="1"/>
</dbReference>
<dbReference type="InterPro" id="IPR006680">
    <property type="entry name" value="Amidohydro-rel"/>
</dbReference>
<dbReference type="GO" id="GO:0008270">
    <property type="term" value="F:zinc ion binding"/>
    <property type="evidence" value="ECO:0007669"/>
    <property type="project" value="UniProtKB-UniRule"/>
</dbReference>
<dbReference type="PANTHER" id="PTHR43668">
    <property type="entry name" value="ALLANTOINASE"/>
    <property type="match status" value="1"/>
</dbReference>
<proteinExistence type="inferred from homology"/>
<evidence type="ECO:0000256" key="5">
    <source>
        <dbReference type="ARBA" id="ARBA00022975"/>
    </source>
</evidence>
<dbReference type="GO" id="GO:0044205">
    <property type="term" value="P:'de novo' UMP biosynthetic process"/>
    <property type="evidence" value="ECO:0007669"/>
    <property type="project" value="UniProtKB-UniRule"/>
</dbReference>
<feature type="domain" description="Amidohydrolase-related" evidence="7">
    <location>
        <begin position="51"/>
        <end position="418"/>
    </location>
</feature>
<feature type="active site" evidence="6">
    <location>
        <position position="304"/>
    </location>
</feature>
<dbReference type="Pfam" id="PF01979">
    <property type="entry name" value="Amidohydro_1"/>
    <property type="match status" value="1"/>
</dbReference>
<feature type="binding site" evidence="6">
    <location>
        <position position="277"/>
    </location>
    <ligand>
        <name>substrate</name>
    </ligand>
</feature>
<comment type="pathway">
    <text evidence="6">Pyrimidine metabolism; UMP biosynthesis via de novo pathway; (S)-dihydroorotate from bicarbonate: step 3/3.</text>
</comment>
<dbReference type="AlphaFoldDB" id="A0A1M5QW24"/>
<evidence type="ECO:0000313" key="8">
    <source>
        <dbReference type="EMBL" id="SHH17743.1"/>
    </source>
</evidence>
<dbReference type="PROSITE" id="PS00483">
    <property type="entry name" value="DIHYDROOROTASE_2"/>
    <property type="match status" value="1"/>
</dbReference>
<protein>
    <recommendedName>
        <fullName evidence="6">Dihydroorotase</fullName>
        <shortName evidence="6">DHOase</shortName>
        <ecNumber evidence="6">3.5.2.3</ecNumber>
    </recommendedName>
</protein>
<dbReference type="InterPro" id="IPR050138">
    <property type="entry name" value="DHOase/Allantoinase_Hydrolase"/>
</dbReference>
<comment type="similarity">
    <text evidence="2 6">Belongs to the metallo-dependent hydrolases superfamily. DHOase family. Class I DHOase subfamily.</text>
</comment>
<dbReference type="PROSITE" id="PS00482">
    <property type="entry name" value="DIHYDROOROTASE_1"/>
    <property type="match status" value="1"/>
</dbReference>
<dbReference type="GO" id="GO:0006145">
    <property type="term" value="P:purine nucleobase catabolic process"/>
    <property type="evidence" value="ECO:0007669"/>
    <property type="project" value="TreeGrafter"/>
</dbReference>
<dbReference type="NCBIfam" id="TIGR00857">
    <property type="entry name" value="pyrC_multi"/>
    <property type="match status" value="1"/>
</dbReference>
<dbReference type="GO" id="GO:0005737">
    <property type="term" value="C:cytoplasm"/>
    <property type="evidence" value="ECO:0007669"/>
    <property type="project" value="TreeGrafter"/>
</dbReference>
<dbReference type="OrthoDB" id="9765462at2"/>
<dbReference type="HAMAP" id="MF_00220_B">
    <property type="entry name" value="PyrC_classI_B"/>
    <property type="match status" value="1"/>
</dbReference>
<reference evidence="9" key="1">
    <citation type="submission" date="2016-11" db="EMBL/GenBank/DDBJ databases">
        <authorList>
            <person name="Varghese N."/>
            <person name="Submissions S."/>
        </authorList>
    </citation>
    <scope>NUCLEOTIDE SEQUENCE [LARGE SCALE GENOMIC DNA]</scope>
    <source>
        <strain evidence="9">DSM 21120</strain>
    </source>
</reference>